<evidence type="ECO:0000256" key="1">
    <source>
        <dbReference type="SAM" id="MobiDB-lite"/>
    </source>
</evidence>
<feature type="region of interest" description="Disordered" evidence="1">
    <location>
        <begin position="117"/>
        <end position="141"/>
    </location>
</feature>
<dbReference type="OrthoDB" id="5405745at2759"/>
<keyword evidence="4" id="KW-1185">Reference proteome</keyword>
<sequence length="627" mass="68441">MQLSPLQSRLAASVTATVLLIILYLSLFRPQFALAEEINHGSPIIFDDEIDLGSRAVRDALYEPEFHAFERSILGRAPVVTRDTIALTNNVPTKMNLNAGDSLVFVFDSSQLSSRQENWPLELRGEPETPAGEKEATDGEGTLAKRASSATVYLSANTCLQPAGNSTTTGTPPQLTLYVSTSTDNTSPGPSADSSQQEVRTFQKGAVMFNLTTSDSVYVGVAASNMSSNFSGIYNVQIAGSVDGWYHSYNETNTEELFWVDSDTTSVLLMTQNLTTSRNHEVEQEVMASRPYVMFAQNDINPSIKGLENSYCGLNNNAQIAAVRNGQTTSQVTTGMTKRGAGGYPKQQFYFSGLNSSSKYVGILARNVDNSSDTNVVGGGGSVYRTTQFETKSSYGNCALIFNLTFCDQVAYAVPSNNQTFPTTSALGAFYDDYAQSLYDGFNKSMTMIPCEAEDTQQYSLVRNCSTCRAAYKDWLCSVTIPRCEDFTSTETFLQPRAMNSTFPDGSSLPQDLLLQYSQFTHQLSYLTSRNPLIDTEVKPGPYKEVLPCEELCYDLVQSCPASLGFTCPRPWNVGFNTSYGTRLGSNDGNITCNYPGSFHFYSGASMLTASWLLATGVTLLAVVAVW</sequence>
<evidence type="ECO:0000313" key="3">
    <source>
        <dbReference type="EMBL" id="KAF3770696.1"/>
    </source>
</evidence>
<evidence type="ECO:0000256" key="2">
    <source>
        <dbReference type="SAM" id="Phobius"/>
    </source>
</evidence>
<dbReference type="RefSeq" id="XP_040781657.1">
    <property type="nucleotide sequence ID" value="XM_040915150.1"/>
</dbReference>
<keyword evidence="2" id="KW-1133">Transmembrane helix</keyword>
<keyword evidence="2" id="KW-0472">Membrane</keyword>
<feature type="compositionally biased region" description="Basic and acidic residues" evidence="1">
    <location>
        <begin position="123"/>
        <end position="137"/>
    </location>
</feature>
<dbReference type="GO" id="GO:0098703">
    <property type="term" value="P:calcium ion import across plasma membrane"/>
    <property type="evidence" value="ECO:0007669"/>
    <property type="project" value="InterPro"/>
</dbReference>
<dbReference type="InterPro" id="IPR024338">
    <property type="entry name" value="MID1/Yam8"/>
</dbReference>
<accession>A0A9P4YCT7</accession>
<gene>
    <name evidence="3" type="ORF">M406DRAFT_105477</name>
</gene>
<keyword evidence="2" id="KW-0812">Transmembrane</keyword>
<dbReference type="AlphaFoldDB" id="A0A9P4YCT7"/>
<dbReference type="GO" id="GO:0005262">
    <property type="term" value="F:calcium channel activity"/>
    <property type="evidence" value="ECO:0007669"/>
    <property type="project" value="InterPro"/>
</dbReference>
<dbReference type="EMBL" id="MU032344">
    <property type="protein sequence ID" value="KAF3770696.1"/>
    <property type="molecule type" value="Genomic_DNA"/>
</dbReference>
<feature type="region of interest" description="Disordered" evidence="1">
    <location>
        <begin position="164"/>
        <end position="196"/>
    </location>
</feature>
<dbReference type="PANTHER" id="PTHR39142:SF1">
    <property type="entry name" value="AEL197CP"/>
    <property type="match status" value="1"/>
</dbReference>
<dbReference type="GeneID" id="63832279"/>
<proteinExistence type="predicted"/>
<comment type="caution">
    <text evidence="3">The sequence shown here is derived from an EMBL/GenBank/DDBJ whole genome shotgun (WGS) entry which is preliminary data.</text>
</comment>
<name>A0A9P4YCT7_CRYP1</name>
<protein>
    <submittedName>
        <fullName evidence="3">Uncharacterized protein</fullName>
    </submittedName>
</protein>
<dbReference type="Pfam" id="PF12929">
    <property type="entry name" value="Mid1"/>
    <property type="match status" value="1"/>
</dbReference>
<dbReference type="Proteomes" id="UP000803844">
    <property type="component" value="Unassembled WGS sequence"/>
</dbReference>
<dbReference type="PANTHER" id="PTHR39142">
    <property type="entry name" value="MID1P"/>
    <property type="match status" value="1"/>
</dbReference>
<feature type="transmembrane region" description="Helical" evidence="2">
    <location>
        <begin position="601"/>
        <end position="626"/>
    </location>
</feature>
<reference evidence="3" key="1">
    <citation type="journal article" date="2020" name="Phytopathology">
        <title>Genome sequence of the chestnut blight fungus Cryphonectria parasitica EP155: A fundamental resource for an archetypical invasive plant pathogen.</title>
        <authorList>
            <person name="Crouch J.A."/>
            <person name="Dawe A."/>
            <person name="Aerts A."/>
            <person name="Barry K."/>
            <person name="Churchill A.C.L."/>
            <person name="Grimwood J."/>
            <person name="Hillman B."/>
            <person name="Milgroom M.G."/>
            <person name="Pangilinan J."/>
            <person name="Smith M."/>
            <person name="Salamov A."/>
            <person name="Schmutz J."/>
            <person name="Yadav J."/>
            <person name="Grigoriev I.V."/>
            <person name="Nuss D."/>
        </authorList>
    </citation>
    <scope>NUCLEOTIDE SEQUENCE</scope>
    <source>
        <strain evidence="3">EP155</strain>
    </source>
</reference>
<evidence type="ECO:0000313" key="4">
    <source>
        <dbReference type="Proteomes" id="UP000803844"/>
    </source>
</evidence>
<organism evidence="3 4">
    <name type="scientific">Cryphonectria parasitica (strain ATCC 38755 / EP155)</name>
    <dbReference type="NCBI Taxonomy" id="660469"/>
    <lineage>
        <taxon>Eukaryota</taxon>
        <taxon>Fungi</taxon>
        <taxon>Dikarya</taxon>
        <taxon>Ascomycota</taxon>
        <taxon>Pezizomycotina</taxon>
        <taxon>Sordariomycetes</taxon>
        <taxon>Sordariomycetidae</taxon>
        <taxon>Diaporthales</taxon>
        <taxon>Cryphonectriaceae</taxon>
        <taxon>Cryphonectria-Endothia species complex</taxon>
        <taxon>Cryphonectria</taxon>
    </lineage>
</organism>